<dbReference type="InterPro" id="IPR005163">
    <property type="entry name" value="Tri_helical_YiiM-like"/>
</dbReference>
<dbReference type="EMBL" id="CP011412">
    <property type="protein sequence ID" value="AKH21020.1"/>
    <property type="molecule type" value="Genomic_DNA"/>
</dbReference>
<dbReference type="InterPro" id="IPR005302">
    <property type="entry name" value="MoCF_Sase_C"/>
</dbReference>
<dbReference type="GO" id="GO:0030151">
    <property type="term" value="F:molybdenum ion binding"/>
    <property type="evidence" value="ECO:0007669"/>
    <property type="project" value="InterPro"/>
</dbReference>
<evidence type="ECO:0000313" key="2">
    <source>
        <dbReference type="EMBL" id="AKH21020.1"/>
    </source>
</evidence>
<dbReference type="PATRIC" id="fig|1543721.4.peg.2565"/>
<accession>A0A0F7K1H4</accession>
<dbReference type="AlphaFoldDB" id="A0A0F7K1H4"/>
<feature type="domain" description="MOSC" evidence="1">
    <location>
        <begin position="24"/>
        <end position="166"/>
    </location>
</feature>
<dbReference type="SUPFAM" id="SSF50800">
    <property type="entry name" value="PK beta-barrel domain-like"/>
    <property type="match status" value="1"/>
</dbReference>
<dbReference type="GO" id="GO:0030170">
    <property type="term" value="F:pyridoxal phosphate binding"/>
    <property type="evidence" value="ECO:0007669"/>
    <property type="project" value="InterPro"/>
</dbReference>
<dbReference type="InterPro" id="IPR011037">
    <property type="entry name" value="Pyrv_Knase-like_insert_dom_sf"/>
</dbReference>
<dbReference type="Proteomes" id="UP000034410">
    <property type="component" value="Chromosome"/>
</dbReference>
<dbReference type="PANTHER" id="PTHR30212">
    <property type="entry name" value="PROTEIN YIIM"/>
    <property type="match status" value="1"/>
</dbReference>
<proteinExistence type="predicted"/>
<evidence type="ECO:0000313" key="3">
    <source>
        <dbReference type="Proteomes" id="UP000034410"/>
    </source>
</evidence>
<keyword evidence="3" id="KW-1185">Reference proteome</keyword>
<dbReference type="KEGG" id="seds:AAY24_12400"/>
<dbReference type="Pfam" id="PF03475">
    <property type="entry name" value="YiiM_3-alpha"/>
    <property type="match status" value="1"/>
</dbReference>
<organism evidence="2 3">
    <name type="scientific">Sedimenticola thiotaurini</name>
    <dbReference type="NCBI Taxonomy" id="1543721"/>
    <lineage>
        <taxon>Bacteria</taxon>
        <taxon>Pseudomonadati</taxon>
        <taxon>Pseudomonadota</taxon>
        <taxon>Gammaproteobacteria</taxon>
        <taxon>Chromatiales</taxon>
        <taxon>Sedimenticolaceae</taxon>
        <taxon>Sedimenticola</taxon>
    </lineage>
</organism>
<gene>
    <name evidence="2" type="ORF">AAY24_12400</name>
</gene>
<dbReference type="PROSITE" id="PS51340">
    <property type="entry name" value="MOSC"/>
    <property type="match status" value="1"/>
</dbReference>
<dbReference type="Pfam" id="PF03473">
    <property type="entry name" value="MOSC"/>
    <property type="match status" value="1"/>
</dbReference>
<evidence type="ECO:0000259" key="1">
    <source>
        <dbReference type="PROSITE" id="PS51340"/>
    </source>
</evidence>
<sequence>MSSLIFTGTIAPLDPDTDSAINKQPISAPLLCGPEGLVGDQQQDRRHHGGTERALHYYPREHYSYWEEFWLAMALPEPTTPFRPAAFGENISDTGLNEEQVNVGDTFTLGEAVLQVSQPRSPCYKLNIRFGYAQMSLMMQTSGRTGWLFRVLQPGTVKPGDSLSRQEIVSSGLSVRRCLDILYNRPFSRDGLLLLANHESLSANWKQHALTRLESGQPERWTRRLLRQP</sequence>
<protein>
    <submittedName>
        <fullName evidence="2">Molybdenum cofactor sulfurase</fullName>
    </submittedName>
</protein>
<dbReference type="InterPro" id="IPR052353">
    <property type="entry name" value="Benzoxazolinone_Detox_Enz"/>
</dbReference>
<dbReference type="Gene3D" id="2.40.33.20">
    <property type="entry name" value="PK beta-barrel domain-like"/>
    <property type="match status" value="1"/>
</dbReference>
<dbReference type="PANTHER" id="PTHR30212:SF2">
    <property type="entry name" value="PROTEIN YIIM"/>
    <property type="match status" value="1"/>
</dbReference>
<name>A0A0F7K1H4_9GAMM</name>
<dbReference type="OrthoDB" id="9786134at2"/>
<reference evidence="2 3" key="1">
    <citation type="journal article" date="2015" name="Genome Announc.">
        <title>Complete Genome Sequence of Sedimenticola thiotaurini Strain SIP-G1, a Polyphosphate- and Polyhydroxyalkanoate-Accumulating Sulfur-Oxidizing Gammaproteobacterium Isolated from Salt Marsh Sediments.</title>
        <authorList>
            <person name="Flood B.E."/>
            <person name="Jones D.S."/>
            <person name="Bailey J.V."/>
        </authorList>
    </citation>
    <scope>NUCLEOTIDE SEQUENCE [LARGE SCALE GENOMIC DNA]</scope>
    <source>
        <strain evidence="2 3">SIP-G1</strain>
    </source>
</reference>
<dbReference type="GO" id="GO:0003824">
    <property type="term" value="F:catalytic activity"/>
    <property type="evidence" value="ECO:0007669"/>
    <property type="project" value="InterPro"/>
</dbReference>
<dbReference type="RefSeq" id="WP_046859949.1">
    <property type="nucleotide sequence ID" value="NZ_CP011412.1"/>
</dbReference>